<evidence type="ECO:0000256" key="1">
    <source>
        <dbReference type="ARBA" id="ARBA00004651"/>
    </source>
</evidence>
<feature type="transmembrane region" description="Helical" evidence="7">
    <location>
        <begin position="260"/>
        <end position="285"/>
    </location>
</feature>
<dbReference type="SUPFAM" id="SSF161098">
    <property type="entry name" value="MetI-like"/>
    <property type="match status" value="1"/>
</dbReference>
<feature type="transmembrane region" description="Helical" evidence="7">
    <location>
        <begin position="205"/>
        <end position="224"/>
    </location>
</feature>
<dbReference type="GO" id="GO:0071916">
    <property type="term" value="F:dipeptide transmembrane transporter activity"/>
    <property type="evidence" value="ECO:0007669"/>
    <property type="project" value="TreeGrafter"/>
</dbReference>
<evidence type="ECO:0000256" key="3">
    <source>
        <dbReference type="ARBA" id="ARBA00022475"/>
    </source>
</evidence>
<dbReference type="AlphaFoldDB" id="A0A6B0Z198"/>
<feature type="transmembrane region" description="Helical" evidence="7">
    <location>
        <begin position="305"/>
        <end position="331"/>
    </location>
</feature>
<feature type="transmembrane region" description="Helical" evidence="7">
    <location>
        <begin position="12"/>
        <end position="32"/>
    </location>
</feature>
<comment type="caution">
    <text evidence="9">The sequence shown here is derived from an EMBL/GenBank/DDBJ whole genome shotgun (WGS) entry which is preliminary data.</text>
</comment>
<proteinExistence type="inferred from homology"/>
<keyword evidence="3" id="KW-1003">Cell membrane</keyword>
<dbReference type="PROSITE" id="PS50928">
    <property type="entry name" value="ABC_TM1"/>
    <property type="match status" value="1"/>
</dbReference>
<dbReference type="CDD" id="cd06261">
    <property type="entry name" value="TM_PBP2"/>
    <property type="match status" value="1"/>
</dbReference>
<evidence type="ECO:0000259" key="8">
    <source>
        <dbReference type="PROSITE" id="PS50928"/>
    </source>
</evidence>
<dbReference type="Pfam" id="PF19300">
    <property type="entry name" value="BPD_transp_1_N"/>
    <property type="match status" value="1"/>
</dbReference>
<name>A0A6B0Z198_9CHLR</name>
<dbReference type="InterPro" id="IPR035906">
    <property type="entry name" value="MetI-like_sf"/>
</dbReference>
<feature type="transmembrane region" description="Helical" evidence="7">
    <location>
        <begin position="137"/>
        <end position="164"/>
    </location>
</feature>
<evidence type="ECO:0000256" key="7">
    <source>
        <dbReference type="RuleBase" id="RU363032"/>
    </source>
</evidence>
<evidence type="ECO:0000256" key="4">
    <source>
        <dbReference type="ARBA" id="ARBA00022692"/>
    </source>
</evidence>
<dbReference type="EMBL" id="VXRG01000167">
    <property type="protein sequence ID" value="MXY95662.1"/>
    <property type="molecule type" value="Genomic_DNA"/>
</dbReference>
<keyword evidence="6 7" id="KW-0472">Membrane</keyword>
<dbReference type="InterPro" id="IPR000515">
    <property type="entry name" value="MetI-like"/>
</dbReference>
<accession>A0A6B0Z198</accession>
<feature type="domain" description="ABC transmembrane type-1" evidence="8">
    <location>
        <begin position="97"/>
        <end position="328"/>
    </location>
</feature>
<dbReference type="GO" id="GO:0005886">
    <property type="term" value="C:plasma membrane"/>
    <property type="evidence" value="ECO:0007669"/>
    <property type="project" value="UniProtKB-SubCell"/>
</dbReference>
<keyword evidence="2 7" id="KW-0813">Transport</keyword>
<dbReference type="Gene3D" id="1.10.3720.10">
    <property type="entry name" value="MetI-like"/>
    <property type="match status" value="1"/>
</dbReference>
<gene>
    <name evidence="9" type="ORF">F4Y42_19670</name>
</gene>
<dbReference type="Pfam" id="PF00528">
    <property type="entry name" value="BPD_transp_1"/>
    <property type="match status" value="1"/>
</dbReference>
<comment type="subcellular location">
    <subcellularLocation>
        <location evidence="1 7">Cell membrane</location>
        <topology evidence="1 7">Multi-pass membrane protein</topology>
    </subcellularLocation>
</comment>
<organism evidence="9">
    <name type="scientific">Caldilineaceae bacterium SB0664_bin_27</name>
    <dbReference type="NCBI Taxonomy" id="2605260"/>
    <lineage>
        <taxon>Bacteria</taxon>
        <taxon>Bacillati</taxon>
        <taxon>Chloroflexota</taxon>
        <taxon>Caldilineae</taxon>
        <taxon>Caldilineales</taxon>
        <taxon>Caldilineaceae</taxon>
    </lineage>
</organism>
<evidence type="ECO:0000256" key="2">
    <source>
        <dbReference type="ARBA" id="ARBA00022448"/>
    </source>
</evidence>
<evidence type="ECO:0000256" key="5">
    <source>
        <dbReference type="ARBA" id="ARBA00022989"/>
    </source>
</evidence>
<sequence>MRLLQYVAKRLLQLIPVLLGVSVIIFSISHVLPGNPVYLFVGIDTTPEEIEAITKRLGLDKPLHEQYFIWLGNVLRGDLGDSWFTSESVAQDLIRRFPATFEMTTVALMVSIALGVPLGVLSAVYRNSWIDNISRGITLLGVSVPSFWLGLLLIYVLFFLLRIFPPPSGRIGLLVSPPDRITGLYLVDSLVTGNWKAFTSSAEHLALPVITQALVTLAPITRLMRSSMLEVLGSEYIQAARANGVPDRQIYFRDALRNALLAPLTFVALVYGNLLGGSVVLERIFSWPGIGRYALESIVVKDYNAVQGFVLLAAVLYVLVFLIVDILYFVIDPRITA</sequence>
<evidence type="ECO:0000313" key="9">
    <source>
        <dbReference type="EMBL" id="MXY95662.1"/>
    </source>
</evidence>
<dbReference type="PANTHER" id="PTHR43163:SF6">
    <property type="entry name" value="DIPEPTIDE TRANSPORT SYSTEM PERMEASE PROTEIN DPPB-RELATED"/>
    <property type="match status" value="1"/>
</dbReference>
<reference evidence="9" key="1">
    <citation type="submission" date="2019-09" db="EMBL/GenBank/DDBJ databases">
        <title>Characterisation of the sponge microbiome using genome-centric metagenomics.</title>
        <authorList>
            <person name="Engelberts J.P."/>
            <person name="Robbins S.J."/>
            <person name="De Goeij J.M."/>
            <person name="Aranda M."/>
            <person name="Bell S.C."/>
            <person name="Webster N.S."/>
        </authorList>
    </citation>
    <scope>NUCLEOTIDE SEQUENCE</scope>
    <source>
        <strain evidence="9">SB0664_bin_27</strain>
    </source>
</reference>
<evidence type="ECO:0000256" key="6">
    <source>
        <dbReference type="ARBA" id="ARBA00023136"/>
    </source>
</evidence>
<feature type="transmembrane region" description="Helical" evidence="7">
    <location>
        <begin position="106"/>
        <end position="125"/>
    </location>
</feature>
<dbReference type="PANTHER" id="PTHR43163">
    <property type="entry name" value="DIPEPTIDE TRANSPORT SYSTEM PERMEASE PROTEIN DPPB-RELATED"/>
    <property type="match status" value="1"/>
</dbReference>
<protein>
    <submittedName>
        <fullName evidence="9">ABC transporter permease</fullName>
    </submittedName>
</protein>
<comment type="similarity">
    <text evidence="7">Belongs to the binding-protein-dependent transport system permease family.</text>
</comment>
<keyword evidence="4 7" id="KW-0812">Transmembrane</keyword>
<dbReference type="InterPro" id="IPR045621">
    <property type="entry name" value="BPD_transp_1_N"/>
</dbReference>
<keyword evidence="5 7" id="KW-1133">Transmembrane helix</keyword>